<protein>
    <recommendedName>
        <fullName evidence="9">Integral membrane protein</fullName>
    </recommendedName>
</protein>
<feature type="compositionally biased region" description="Gly residues" evidence="1">
    <location>
        <begin position="407"/>
        <end position="446"/>
    </location>
</feature>
<feature type="compositionally biased region" description="Gly residues" evidence="1">
    <location>
        <begin position="384"/>
        <end position="396"/>
    </location>
</feature>
<dbReference type="AlphaFoldDB" id="A0A9Q5F2G0"/>
<comment type="caution">
    <text evidence="6">The sequence shown here is derived from an EMBL/GenBank/DDBJ whole genome shotgun (WGS) entry which is preliminary data.</text>
</comment>
<keyword evidence="2" id="KW-0472">Membrane</keyword>
<reference evidence="4" key="1">
    <citation type="submission" date="2019-11" db="EMBL/GenBank/DDBJ databases">
        <title>Spread of Macrolides and rifampicin resistant Rhodococcus equi in clinical isolates in the USA.</title>
        <authorList>
            <person name="Alvarez-Narvaez S."/>
            <person name="Huber L."/>
            <person name="Cohen N.D."/>
            <person name="Slovis N."/>
            <person name="Greiter M."/>
            <person name="Giguere S."/>
            <person name="Hart K."/>
        </authorList>
    </citation>
    <scope>NUCLEOTIDE SEQUENCE</scope>
    <source>
        <strain evidence="4">Lh_17</strain>
    </source>
</reference>
<evidence type="ECO:0000313" key="7">
    <source>
        <dbReference type="EMBL" id="NKW44149.1"/>
    </source>
</evidence>
<feature type="transmembrane region" description="Helical" evidence="2">
    <location>
        <begin position="261"/>
        <end position="280"/>
    </location>
</feature>
<reference evidence="6" key="2">
    <citation type="journal article" date="2020" name="Environ. Microbiol.">
        <title>The novel and transferable erm(51) gene confers Macrolides, Lincosamides, and Streptogramins B (MLSB) resistance to clonal Rhodococcus equi in the environment.</title>
        <authorList>
            <person name="Huber L."/>
            <person name="Giguere S."/>
            <person name="Slovis N.M."/>
            <person name="Alvarez-Narvaez S."/>
            <person name="Hart K.A."/>
            <person name="Greiter M."/>
            <person name="Morris E.R.A."/>
            <person name="Cohen N.D."/>
        </authorList>
    </citation>
    <scope>NUCLEOTIDE SEQUENCE</scope>
    <source>
        <strain evidence="6">Lh_116_1</strain>
        <strain evidence="7">Lh_16_1</strain>
    </source>
</reference>
<gene>
    <name evidence="4" type="ORF">GS441_26415</name>
    <name evidence="5" type="ORF">GS441_26760</name>
    <name evidence="6" type="ORF">GS882_28240</name>
    <name evidence="7" type="ORF">GS947_21945</name>
</gene>
<accession>A0A9Q5F2G0</accession>
<dbReference type="EMBL" id="WVBC01000044">
    <property type="protein sequence ID" value="NKT81916.1"/>
    <property type="molecule type" value="Genomic_DNA"/>
</dbReference>
<feature type="transmembrane region" description="Helical" evidence="2">
    <location>
        <begin position="139"/>
        <end position="159"/>
    </location>
</feature>
<organism evidence="6 8">
    <name type="scientific">Rhodococcus hoagii</name>
    <name type="common">Corynebacterium equii</name>
    <dbReference type="NCBI Taxonomy" id="43767"/>
    <lineage>
        <taxon>Bacteria</taxon>
        <taxon>Bacillati</taxon>
        <taxon>Actinomycetota</taxon>
        <taxon>Actinomycetes</taxon>
        <taxon>Mycobacteriales</taxon>
        <taxon>Nocardiaceae</taxon>
        <taxon>Prescottella</taxon>
    </lineage>
</organism>
<evidence type="ECO:0000256" key="2">
    <source>
        <dbReference type="SAM" id="Phobius"/>
    </source>
</evidence>
<keyword evidence="3" id="KW-0732">Signal</keyword>
<feature type="region of interest" description="Disordered" evidence="1">
    <location>
        <begin position="379"/>
        <end position="446"/>
    </location>
</feature>
<dbReference type="EMBL" id="WVDC01000017">
    <property type="protein sequence ID" value="NKW44149.1"/>
    <property type="molecule type" value="Genomic_DNA"/>
</dbReference>
<evidence type="ECO:0000313" key="6">
    <source>
        <dbReference type="EMBL" id="NKT81916.1"/>
    </source>
</evidence>
<evidence type="ECO:0000256" key="3">
    <source>
        <dbReference type="SAM" id="SignalP"/>
    </source>
</evidence>
<keyword evidence="2" id="KW-0812">Transmembrane</keyword>
<proteinExistence type="predicted"/>
<feature type="compositionally biased region" description="Low complexity" evidence="1">
    <location>
        <begin position="397"/>
        <end position="406"/>
    </location>
</feature>
<evidence type="ECO:0008006" key="9">
    <source>
        <dbReference type="Google" id="ProtNLM"/>
    </source>
</evidence>
<feature type="signal peptide" evidence="3">
    <location>
        <begin position="1"/>
        <end position="21"/>
    </location>
</feature>
<evidence type="ECO:0000256" key="1">
    <source>
        <dbReference type="SAM" id="MobiDB-lite"/>
    </source>
</evidence>
<feature type="chain" id="PRO_5044465668" description="Integral membrane protein" evidence="3">
    <location>
        <begin position="22"/>
        <end position="502"/>
    </location>
</feature>
<evidence type="ECO:0000313" key="4">
    <source>
        <dbReference type="EMBL" id="MBM4568811.1"/>
    </source>
</evidence>
<evidence type="ECO:0000313" key="5">
    <source>
        <dbReference type="EMBL" id="MBM4568880.1"/>
    </source>
</evidence>
<dbReference type="Proteomes" id="UP000808906">
    <property type="component" value="Unassembled WGS sequence"/>
</dbReference>
<dbReference type="EMBL" id="WUXR01000025">
    <property type="protein sequence ID" value="MBM4568880.1"/>
    <property type="molecule type" value="Genomic_DNA"/>
</dbReference>
<feature type="region of interest" description="Disordered" evidence="1">
    <location>
        <begin position="478"/>
        <end position="502"/>
    </location>
</feature>
<feature type="transmembrane region" description="Helical" evidence="2">
    <location>
        <begin position="354"/>
        <end position="373"/>
    </location>
</feature>
<feature type="transmembrane region" description="Helical" evidence="2">
    <location>
        <begin position="228"/>
        <end position="254"/>
    </location>
</feature>
<dbReference type="Proteomes" id="UP000603463">
    <property type="component" value="Unassembled WGS sequence"/>
</dbReference>
<dbReference type="Proteomes" id="UP000608063">
    <property type="component" value="Unassembled WGS sequence"/>
</dbReference>
<dbReference type="RefSeq" id="WP_202979205.1">
    <property type="nucleotide sequence ID" value="NZ_CP095479.1"/>
</dbReference>
<feature type="transmembrane region" description="Helical" evidence="2">
    <location>
        <begin position="286"/>
        <end position="309"/>
    </location>
</feature>
<keyword evidence="2" id="KW-1133">Transmembrane helix</keyword>
<feature type="transmembrane region" description="Helical" evidence="2">
    <location>
        <begin position="321"/>
        <end position="342"/>
    </location>
</feature>
<dbReference type="EMBL" id="WUXR01000025">
    <property type="protein sequence ID" value="MBM4568811.1"/>
    <property type="molecule type" value="Genomic_DNA"/>
</dbReference>
<name>A0A9Q5F2G0_RHOHA</name>
<evidence type="ECO:0000313" key="8">
    <source>
        <dbReference type="Proteomes" id="UP000603463"/>
    </source>
</evidence>
<sequence length="502" mass="49068">MVKRLAAIAAFLLALIVFAPAAIGHAQTEDGDSGTAEAADDLYAGCRDVGDSISIPGLSQIAEWGCDGLKAVTNPGAAAGEFAGGLGSSAVGKAAEVFLEGWKKGITFMLSWWMTNSVTGPASGDTEGTVWQVHKFLRIFEIAAFFVSVGISALKLAWARNRFEQQHAQEAAMVVSRTVFASWMLVPLVLAGDELSRASGVWLLNAMVGENIDGAVEKLMAVASIGPLLGPGLIFVFSILGIIGTAVQAVFILIQIAMLRLVLGWMPIAAAASGIGSAGMQAWTKLRNWCIVFVLFPFVASSVYGIAFVSSSSASDAQGVFAGMILMTLSFLTMPALARLIVPAMGSMAGGSGAAVVGGMMAATGAAAGAAMIKGMSSSADQGSDGGGGDVQGGRSGEAPTGSTQPTGGGSTGPGGGSSGGGAAVGPSGSGAAGGGAAGGGAAGGGAAAAAGPVGAAVMAGKEVAGRVSDAVGAVTSTVGDSVSGATGGADTPDQPQGGRSG</sequence>